<proteinExistence type="predicted"/>
<dbReference type="AlphaFoldDB" id="A0AAQ3QTD6"/>
<dbReference type="SUPFAM" id="SSF47413">
    <property type="entry name" value="lambda repressor-like DNA-binding domains"/>
    <property type="match status" value="1"/>
</dbReference>
<evidence type="ECO:0000256" key="3">
    <source>
        <dbReference type="ARBA" id="ARBA00023163"/>
    </source>
</evidence>
<keyword evidence="6" id="KW-1185">Reference proteome</keyword>
<dbReference type="InterPro" id="IPR000843">
    <property type="entry name" value="HTH_LacI"/>
</dbReference>
<keyword evidence="2 5" id="KW-0238">DNA-binding</keyword>
<name>A0AAQ3QTD6_9BACT</name>
<organism evidence="5 6">
    <name type="scientific">Rubellicoccus peritrichatus</name>
    <dbReference type="NCBI Taxonomy" id="3080537"/>
    <lineage>
        <taxon>Bacteria</taxon>
        <taxon>Pseudomonadati</taxon>
        <taxon>Verrucomicrobiota</taxon>
        <taxon>Opitutia</taxon>
        <taxon>Puniceicoccales</taxon>
        <taxon>Cerasicoccaceae</taxon>
        <taxon>Rubellicoccus</taxon>
    </lineage>
</organism>
<dbReference type="KEGG" id="puo:RZN69_10910"/>
<protein>
    <submittedName>
        <fullName evidence="5">LacI family DNA-binding transcriptional regulator</fullName>
    </submittedName>
</protein>
<dbReference type="GO" id="GO:0003700">
    <property type="term" value="F:DNA-binding transcription factor activity"/>
    <property type="evidence" value="ECO:0007669"/>
    <property type="project" value="TreeGrafter"/>
</dbReference>
<dbReference type="PROSITE" id="PS50932">
    <property type="entry name" value="HTH_LACI_2"/>
    <property type="match status" value="1"/>
</dbReference>
<dbReference type="PANTHER" id="PTHR30146:SF109">
    <property type="entry name" value="HTH-TYPE TRANSCRIPTIONAL REGULATOR GALS"/>
    <property type="match status" value="1"/>
</dbReference>
<dbReference type="Proteomes" id="UP001304300">
    <property type="component" value="Chromosome"/>
</dbReference>
<evidence type="ECO:0000259" key="4">
    <source>
        <dbReference type="PROSITE" id="PS50932"/>
    </source>
</evidence>
<dbReference type="GO" id="GO:0000976">
    <property type="term" value="F:transcription cis-regulatory region binding"/>
    <property type="evidence" value="ECO:0007669"/>
    <property type="project" value="TreeGrafter"/>
</dbReference>
<accession>A0AAQ3QTD6</accession>
<dbReference type="InterPro" id="IPR010982">
    <property type="entry name" value="Lambda_DNA-bd_dom_sf"/>
</dbReference>
<dbReference type="SMART" id="SM00354">
    <property type="entry name" value="HTH_LACI"/>
    <property type="match status" value="1"/>
</dbReference>
<dbReference type="EMBL" id="CP136920">
    <property type="protein sequence ID" value="WOO43598.1"/>
    <property type="molecule type" value="Genomic_DNA"/>
</dbReference>
<dbReference type="PANTHER" id="PTHR30146">
    <property type="entry name" value="LACI-RELATED TRANSCRIPTIONAL REPRESSOR"/>
    <property type="match status" value="1"/>
</dbReference>
<dbReference type="Gene3D" id="1.10.260.40">
    <property type="entry name" value="lambda repressor-like DNA-binding domains"/>
    <property type="match status" value="1"/>
</dbReference>
<evidence type="ECO:0000256" key="1">
    <source>
        <dbReference type="ARBA" id="ARBA00023015"/>
    </source>
</evidence>
<evidence type="ECO:0000256" key="2">
    <source>
        <dbReference type="ARBA" id="ARBA00023125"/>
    </source>
</evidence>
<dbReference type="Pfam" id="PF00356">
    <property type="entry name" value="LacI"/>
    <property type="match status" value="1"/>
</dbReference>
<dbReference type="RefSeq" id="WP_317836161.1">
    <property type="nucleotide sequence ID" value="NZ_CP136920.1"/>
</dbReference>
<reference evidence="5 6" key="1">
    <citation type="submission" date="2023-10" db="EMBL/GenBank/DDBJ databases">
        <title>Rubellicoccus peritrichatus gen. nov., sp. nov., isolated from an algae of coral reef tank.</title>
        <authorList>
            <person name="Luo J."/>
        </authorList>
    </citation>
    <scope>NUCLEOTIDE SEQUENCE [LARGE SCALE GENOMIC DNA]</scope>
    <source>
        <strain evidence="5 6">CR14</strain>
    </source>
</reference>
<dbReference type="CDD" id="cd01392">
    <property type="entry name" value="HTH_LacI"/>
    <property type="match status" value="1"/>
</dbReference>
<gene>
    <name evidence="5" type="ORF">RZN69_10910</name>
</gene>
<sequence>MQPNLKEIAEKLGISSSTVSRALRDHPRIAAATKARVKAALKEYGYQLDPIVSTGMSRIRKRTFYRETIAWCGDCPPKDMPWLKSFFKSLDEYGLRLGYKVEHYNLLKASKRELNQLTRTWEARGIRGILLGPFSHNRPPLRFAWDNFAWVSVGHAPDKPTLHSVGRNYELDIKNALIWLRQNEYHRPCFILDPEVAHIFKEPLLSAALMFQRNHPNACPEPYFELSDNGGHDFDDWFNRNRPDCVILPRMLQPHSPVVAFKLKTLKQVYLSPPTRSTRPKGPYFCARYDMIGRVAVAMLHLHLSDSEFGLPDCQQVVKLNSTWTLD</sequence>
<feature type="domain" description="HTH lacI-type" evidence="4">
    <location>
        <begin position="3"/>
        <end position="59"/>
    </location>
</feature>
<evidence type="ECO:0000313" key="5">
    <source>
        <dbReference type="EMBL" id="WOO43598.1"/>
    </source>
</evidence>
<keyword evidence="3" id="KW-0804">Transcription</keyword>
<keyword evidence="1" id="KW-0805">Transcription regulation</keyword>
<evidence type="ECO:0000313" key="6">
    <source>
        <dbReference type="Proteomes" id="UP001304300"/>
    </source>
</evidence>